<organism evidence="1">
    <name type="scientific">Ralstonia solanacearum</name>
    <name type="common">Pseudomonas solanacearum</name>
    <dbReference type="NCBI Taxonomy" id="305"/>
    <lineage>
        <taxon>Bacteria</taxon>
        <taxon>Pseudomonadati</taxon>
        <taxon>Pseudomonadota</taxon>
        <taxon>Betaproteobacteria</taxon>
        <taxon>Burkholderiales</taxon>
        <taxon>Burkholderiaceae</taxon>
        <taxon>Ralstonia</taxon>
        <taxon>Ralstonia solanacearum species complex</taxon>
    </lineage>
</organism>
<proteinExistence type="predicted"/>
<dbReference type="AlphaFoldDB" id="A0A0S4UV40"/>
<name>A0A0S4UV40_RALSL</name>
<sequence>MQQIDLQRALTQNRRAMRLDFGHTANAAAQTLVPQYADIRQGLCAGLQAQVLSLIHI</sequence>
<gene>
    <name evidence="1" type="ORF">RUN1744_v1_1180001</name>
</gene>
<dbReference type="EMBL" id="LN899823">
    <property type="protein sequence ID" value="CUV25982.1"/>
    <property type="molecule type" value="Genomic_DNA"/>
</dbReference>
<evidence type="ECO:0000313" key="1">
    <source>
        <dbReference type="EMBL" id="CUV25982.1"/>
    </source>
</evidence>
<accession>A0A0S4UV40</accession>
<reference evidence="1" key="1">
    <citation type="submission" date="2015-10" db="EMBL/GenBank/DDBJ databases">
        <authorList>
            <person name="Gilbert D.G."/>
        </authorList>
    </citation>
    <scope>NUCLEOTIDE SEQUENCE</scope>
    <source>
        <strain evidence="1">Phyl III-seqv23</strain>
    </source>
</reference>
<protein>
    <submittedName>
        <fullName evidence="1">Uncharacterized protein</fullName>
    </submittedName>
</protein>